<dbReference type="SMART" id="SM00064">
    <property type="entry name" value="FYVE"/>
    <property type="match status" value="1"/>
</dbReference>
<dbReference type="Pfam" id="PF00097">
    <property type="entry name" value="zf-C3HC4"/>
    <property type="match status" value="1"/>
</dbReference>
<feature type="compositionally biased region" description="Acidic residues" evidence="20">
    <location>
        <begin position="708"/>
        <end position="723"/>
    </location>
</feature>
<dbReference type="InterPro" id="IPR011011">
    <property type="entry name" value="Znf_FYVE_PHD"/>
</dbReference>
<dbReference type="Pfam" id="PF00249">
    <property type="entry name" value="Myb_DNA-binding"/>
    <property type="match status" value="2"/>
</dbReference>
<dbReference type="InterPro" id="IPR058746">
    <property type="entry name" value="Znf_RING-type_Topors"/>
</dbReference>
<dbReference type="GO" id="GO:0005769">
    <property type="term" value="C:early endosome"/>
    <property type="evidence" value="ECO:0007669"/>
    <property type="project" value="TreeGrafter"/>
</dbReference>
<feature type="region of interest" description="Disordered" evidence="20">
    <location>
        <begin position="1979"/>
        <end position="2085"/>
    </location>
</feature>
<keyword evidence="11" id="KW-0238">DNA-binding</keyword>
<feature type="compositionally biased region" description="Basic and acidic residues" evidence="20">
    <location>
        <begin position="802"/>
        <end position="815"/>
    </location>
</feature>
<dbReference type="EMBL" id="JABDTM020027369">
    <property type="protein sequence ID" value="KAH0810632.1"/>
    <property type="molecule type" value="Genomic_DNA"/>
</dbReference>
<dbReference type="SUPFAM" id="SSF57850">
    <property type="entry name" value="RING/U-box"/>
    <property type="match status" value="1"/>
</dbReference>
<accession>A0A8J6HAS3</accession>
<feature type="domain" description="Myb-like" evidence="23">
    <location>
        <begin position="926"/>
        <end position="976"/>
    </location>
</feature>
<evidence type="ECO:0000259" key="24">
    <source>
        <dbReference type="PROSITE" id="PS50178"/>
    </source>
</evidence>
<dbReference type="SUPFAM" id="SSF50729">
    <property type="entry name" value="PH domain-like"/>
    <property type="match status" value="1"/>
</dbReference>
<dbReference type="CDD" id="cd15717">
    <property type="entry name" value="FYVE_PKHF"/>
    <property type="match status" value="1"/>
</dbReference>
<dbReference type="InterPro" id="IPR011993">
    <property type="entry name" value="PH-like_dom_sf"/>
</dbReference>
<dbReference type="InterPro" id="IPR058745">
    <property type="entry name" value="PWI_Topors"/>
</dbReference>
<feature type="compositionally biased region" description="Basic residues" evidence="20">
    <location>
        <begin position="1895"/>
        <end position="1915"/>
    </location>
</feature>
<feature type="compositionally biased region" description="Basic and acidic residues" evidence="20">
    <location>
        <begin position="978"/>
        <end position="992"/>
    </location>
</feature>
<dbReference type="InterPro" id="IPR017930">
    <property type="entry name" value="Myb_dom"/>
</dbReference>
<evidence type="ECO:0000256" key="12">
    <source>
        <dbReference type="ARBA" id="ARBA00023163"/>
    </source>
</evidence>
<feature type="region of interest" description="Disordered" evidence="20">
    <location>
        <begin position="2317"/>
        <end position="2371"/>
    </location>
</feature>
<dbReference type="InterPro" id="IPR017907">
    <property type="entry name" value="Znf_RING_CS"/>
</dbReference>
<comment type="caution">
    <text evidence="26">The sequence shown here is derived from an EMBL/GenBank/DDBJ whole genome shotgun (WGS) entry which is preliminary data.</text>
</comment>
<evidence type="ECO:0000256" key="8">
    <source>
        <dbReference type="ARBA" id="ARBA00022786"/>
    </source>
</evidence>
<dbReference type="InterPro" id="IPR037871">
    <property type="entry name" value="PH_Phafin"/>
</dbReference>
<feature type="domain" description="HTH myb-type" evidence="25">
    <location>
        <begin position="883"/>
        <end position="925"/>
    </location>
</feature>
<dbReference type="Pfam" id="PF13921">
    <property type="entry name" value="Myb_DNA-bind_6"/>
    <property type="match status" value="1"/>
</dbReference>
<evidence type="ECO:0000256" key="1">
    <source>
        <dbReference type="ARBA" id="ARBA00000900"/>
    </source>
</evidence>
<dbReference type="Proteomes" id="UP000719412">
    <property type="component" value="Unassembled WGS sequence"/>
</dbReference>
<evidence type="ECO:0000256" key="3">
    <source>
        <dbReference type="ARBA" id="ARBA00012483"/>
    </source>
</evidence>
<evidence type="ECO:0000256" key="7">
    <source>
        <dbReference type="ARBA" id="ARBA00022771"/>
    </source>
</evidence>
<keyword evidence="8" id="KW-0833">Ubl conjugation pathway</keyword>
<evidence type="ECO:0000256" key="6">
    <source>
        <dbReference type="ARBA" id="ARBA00022737"/>
    </source>
</evidence>
<dbReference type="SUPFAM" id="SSF57903">
    <property type="entry name" value="FYVE/PHD zinc finger"/>
    <property type="match status" value="1"/>
</dbReference>
<dbReference type="InterPro" id="IPR051765">
    <property type="entry name" value="PH_domain-containing_F"/>
</dbReference>
<dbReference type="GO" id="GO:0035091">
    <property type="term" value="F:phosphatidylinositol binding"/>
    <property type="evidence" value="ECO:0007669"/>
    <property type="project" value="TreeGrafter"/>
</dbReference>
<dbReference type="GO" id="GO:0005634">
    <property type="term" value="C:nucleus"/>
    <property type="evidence" value="ECO:0007669"/>
    <property type="project" value="UniProtKB-SubCell"/>
</dbReference>
<dbReference type="CDD" id="cd00167">
    <property type="entry name" value="SANT"/>
    <property type="match status" value="3"/>
</dbReference>
<dbReference type="InterPro" id="IPR055251">
    <property type="entry name" value="SOS1_NGEF_PH"/>
</dbReference>
<dbReference type="EC" id="2.3.2.27" evidence="3"/>
<dbReference type="FunFam" id="2.30.29.30:FF:000167">
    <property type="entry name" value="Pleckstrin homology domain-containing family F member 2"/>
    <property type="match status" value="1"/>
</dbReference>
<feature type="region of interest" description="Disordered" evidence="20">
    <location>
        <begin position="485"/>
        <end position="504"/>
    </location>
</feature>
<feature type="region of interest" description="Disordered" evidence="20">
    <location>
        <begin position="1174"/>
        <end position="1193"/>
    </location>
</feature>
<organism evidence="26 27">
    <name type="scientific">Tenebrio molitor</name>
    <name type="common">Yellow mealworm beetle</name>
    <dbReference type="NCBI Taxonomy" id="7067"/>
    <lineage>
        <taxon>Eukaryota</taxon>
        <taxon>Metazoa</taxon>
        <taxon>Ecdysozoa</taxon>
        <taxon>Arthropoda</taxon>
        <taxon>Hexapoda</taxon>
        <taxon>Insecta</taxon>
        <taxon>Pterygota</taxon>
        <taxon>Neoptera</taxon>
        <taxon>Endopterygota</taxon>
        <taxon>Coleoptera</taxon>
        <taxon>Polyphaga</taxon>
        <taxon>Cucujiformia</taxon>
        <taxon>Tenebrionidae</taxon>
        <taxon>Tenebrio</taxon>
    </lineage>
</organism>
<comment type="catalytic activity">
    <reaction evidence="1">
        <text>S-ubiquitinyl-[E2 ubiquitin-conjugating enzyme]-L-cysteine + [acceptor protein]-L-lysine = [E2 ubiquitin-conjugating enzyme]-L-cysteine + N(6)-ubiquitinyl-[acceptor protein]-L-lysine.</text>
        <dbReference type="EC" id="2.3.2.27"/>
    </reaction>
</comment>
<evidence type="ECO:0000256" key="14">
    <source>
        <dbReference type="ARBA" id="ARBA00071236"/>
    </source>
</evidence>
<dbReference type="Pfam" id="PF26084">
    <property type="entry name" value="PWI_Topors"/>
    <property type="match status" value="1"/>
</dbReference>
<dbReference type="InterPro" id="IPR001005">
    <property type="entry name" value="SANT/Myb"/>
</dbReference>
<keyword evidence="13" id="KW-0539">Nucleus</keyword>
<feature type="compositionally biased region" description="Basic and acidic residues" evidence="20">
    <location>
        <begin position="1263"/>
        <end position="1274"/>
    </location>
</feature>
<dbReference type="PROSITE" id="PS00518">
    <property type="entry name" value="ZF_RING_1"/>
    <property type="match status" value="1"/>
</dbReference>
<feature type="domain" description="RING-type" evidence="22">
    <location>
        <begin position="1557"/>
        <end position="1596"/>
    </location>
</feature>
<keyword evidence="12" id="KW-0804">Transcription</keyword>
<evidence type="ECO:0000256" key="2">
    <source>
        <dbReference type="ARBA" id="ARBA00004123"/>
    </source>
</evidence>
<keyword evidence="9" id="KW-0862">Zinc</keyword>
<dbReference type="FunFam" id="1.10.10.60:FF:000016">
    <property type="entry name" value="Transcriptional activator Myb isoform A"/>
    <property type="match status" value="1"/>
</dbReference>
<feature type="compositionally biased region" description="Basic and acidic residues" evidence="20">
    <location>
        <begin position="2023"/>
        <end position="2043"/>
    </location>
</feature>
<dbReference type="Pfam" id="PF01363">
    <property type="entry name" value="FYVE"/>
    <property type="match status" value="1"/>
</dbReference>
<evidence type="ECO:0000256" key="19">
    <source>
        <dbReference type="PROSITE-ProRule" id="PRU00175"/>
    </source>
</evidence>
<dbReference type="SMART" id="SM00184">
    <property type="entry name" value="RING"/>
    <property type="match status" value="1"/>
</dbReference>
<evidence type="ECO:0000256" key="15">
    <source>
        <dbReference type="ARBA" id="ARBA00076856"/>
    </source>
</evidence>
<dbReference type="GO" id="GO:0007032">
    <property type="term" value="P:endosome organization"/>
    <property type="evidence" value="ECO:0007669"/>
    <property type="project" value="TreeGrafter"/>
</dbReference>
<evidence type="ECO:0000256" key="20">
    <source>
        <dbReference type="SAM" id="MobiDB-lite"/>
    </source>
</evidence>
<dbReference type="InterPro" id="IPR013083">
    <property type="entry name" value="Znf_RING/FYVE/PHD"/>
</dbReference>
<dbReference type="CDD" id="cd01218">
    <property type="entry name" value="PH_Phafin2-like"/>
    <property type="match status" value="1"/>
</dbReference>
<keyword evidence="10" id="KW-0805">Transcription regulation</keyword>
<evidence type="ECO:0000256" key="5">
    <source>
        <dbReference type="ARBA" id="ARBA00022723"/>
    </source>
</evidence>
<keyword evidence="5" id="KW-0479">Metal-binding</keyword>
<feature type="domain" description="Myb-like" evidence="23">
    <location>
        <begin position="883"/>
        <end position="925"/>
    </location>
</feature>
<dbReference type="PROSITE" id="PS50178">
    <property type="entry name" value="ZF_FYVE"/>
    <property type="match status" value="1"/>
</dbReference>
<dbReference type="InterPro" id="IPR017455">
    <property type="entry name" value="Znf_FYVE-rel"/>
</dbReference>
<feature type="region of interest" description="Disordered" evidence="20">
    <location>
        <begin position="708"/>
        <end position="727"/>
    </location>
</feature>
<evidence type="ECO:0000259" key="23">
    <source>
        <dbReference type="PROSITE" id="PS50090"/>
    </source>
</evidence>
<name>A0A8J6HAS3_TENMO</name>
<feature type="domain" description="FYVE-type" evidence="24">
    <location>
        <begin position="2253"/>
        <end position="2313"/>
    </location>
</feature>
<feature type="domain" description="PH" evidence="21">
    <location>
        <begin position="2136"/>
        <end position="2232"/>
    </location>
</feature>
<dbReference type="GO" id="GO:0008333">
    <property type="term" value="P:endosome to lysosome transport"/>
    <property type="evidence" value="ECO:0007669"/>
    <property type="project" value="TreeGrafter"/>
</dbReference>
<dbReference type="FunFam" id="1.10.10.60:FF:000010">
    <property type="entry name" value="Transcriptional activator Myb isoform A"/>
    <property type="match status" value="1"/>
</dbReference>
<feature type="domain" description="HTH myb-type" evidence="25">
    <location>
        <begin position="733"/>
        <end position="787"/>
    </location>
</feature>
<dbReference type="PROSITE" id="PS50003">
    <property type="entry name" value="PH_DOMAIN"/>
    <property type="match status" value="1"/>
</dbReference>
<evidence type="ECO:0000313" key="26">
    <source>
        <dbReference type="EMBL" id="KAH0810632.1"/>
    </source>
</evidence>
<dbReference type="Pfam" id="PF22697">
    <property type="entry name" value="SOS1_NGEF_PH"/>
    <property type="match status" value="1"/>
</dbReference>
<dbReference type="FunFam" id="3.30.40.10:FF:000136">
    <property type="entry name" value="E3 ubiquitin-protein ligase Topors"/>
    <property type="match status" value="1"/>
</dbReference>
<dbReference type="CDD" id="cd16574">
    <property type="entry name" value="RING-HC_Topors"/>
    <property type="match status" value="1"/>
</dbReference>
<dbReference type="SUPFAM" id="SSF46689">
    <property type="entry name" value="Homeodomain-like"/>
    <property type="match status" value="3"/>
</dbReference>
<dbReference type="SMART" id="SM00233">
    <property type="entry name" value="PH"/>
    <property type="match status" value="1"/>
</dbReference>
<dbReference type="InterPro" id="IPR001841">
    <property type="entry name" value="Znf_RING"/>
</dbReference>
<feature type="region of interest" description="Disordered" evidence="20">
    <location>
        <begin position="976"/>
        <end position="1003"/>
    </location>
</feature>
<sequence length="2371" mass="267925">MITSAPPCGPPPPAIIFQLNPLLTVPLLRRSPCCQTRVENDKPSFVCSPKLARVDALRGSLVDMAHYFTTNQDMNSQQNRDNGSVPSRLFFINSYYKQKVMPRMPSFSFVFPLIQSLEVVPPEKLWNCADTGRPTLDNYFFPSLGDVSRDTSTLKDLDTGNVTIMKAEEVGRTEGKRVNANDDDDYVLLRTIGEHVKKSRRGVALPTRLSVPFMRKNLAINPSHVERLSVFAVRRVERANICPGTGFAATADGQPGPRGIPSEDVFCREKSRRLKPRTMAQKARCFSAAVSTARGSRPSAEIRMLQPWTRGKIASCTRLVESRPGAGQVGRCARGGRRQTDLKRDKELLFSQLNANSIYGGEFESDIDRPGETICQRGLARDTCRARMTPHMTSTDKTQEKNTIPSRRKDTLRRRYRKFKWTNESIRWDRDRADQVSAAAPPTSCGLAPRIAIVHTRAAAVQHPRVRTRHIAIGVTYQGVQFNVQRTERGKDPSPTSPRKTGAPHLERHMCRGHVPHSISLRSLISETVSATVGSAGNHVFFQTRFNLSTPKDERRTKDVARVNCNVSNGHESMTCGNLRSVVCLPPTLPVIVTHFRQTEGRLAMKSEPISPLPVDQRVPPLRVCISDPDLIETCHQKGRAHNDGVRFAPDRGHRRVEGSVVKTAGEQPVSMHLASKLREIALNAWEMSPRSVPSRFSLCCRFKKEDSEIDNSGNEDSDDSAFTEELQHARTKKPINKGRWSKEEDARLKQLVEEYNEKWDVIAELFPDRSDVQCQQRWTKVVNPELVKGPWTKEAVFHGHVNHEPSRRDDDDRSTNPLSPARSSTPVDFNSLGLCDVRLPTRNVEFSAITFGSSQFPHVSREAIDALPPSGAKKHEFVALTTITEDEKVIELVNKYGAKKWTLIARHLKGRIGKQCRERWHNHLNPKIKKSAWTEHEDTIIYHAHKELGNQWAKIAKLLPGRTDNAIKNHWNSTMRRRYESENRQDGETRRGRTRKNQSRQTEALAYQYHNPSRIVTIDSCDGRSVNQDNLIISDEWTLEAYDHGSNQSSTGGFSMTATPSPGSLTPTPTHTVITNFNSSPPRSVAPVKNELSSFTFIDVNTYNTHPSPVKLTPITDDFDLKYYNSPGISPLKSTSEKRHFIKTRLVPSNLNQNSLVPVTNTINMTRASTPPILRRGAKSRRRKDSEGQDSCLLPDCSEDIKNMDDFAAMLGVGKQPVSNGNSPIKQLPFSPSQFFNSPGLFDAPLSSTPVKRFTTQASTPLKDRTSRAERDYSPLSTPNGLSVKSEIQNSVVDGSVTPSKRPYHSADTPRTPTPFKKALADLEKKSGPISHLPDTPTRLEDITEIMKKDQDISSNYETDTSLMITNDSGYLTGKRKSGNGVAAGKENILPNKRVRKALAPSWASTSQDMSFAVETPSKSLGDDPSALFSTPSSIMKDSLGVTGLMDFAQSGSSKGISMWSFVWWYCSFLSLSRQRLPSASAPSRASGPRSTAAKRITFEDVRPKAPKMEKMWTMVACGRTQNQIDLTEKAHNFLRTSDSKLAPARVDTASPPPHCAICLGTCKNKCRANSCMHEFCYSCLVEWSRIKAECPLCKQEFKSIIHNIKSINEYDVHVVENMTAHMNRHLENASLIYLPPATPPAMHQYHFRTTFTVDTNGEHAIQQMLLSHPLLTIGGFTPDRYTHHRRRRGDTSATTFRRSVYNQNLWVYAPPDITGRYRDVSPSFFRNNPAARTRLVPWLNRELNALLYENTQQVMHLVDIIMDHLLRHHICSYMFRSLLYEYLSNKTDHFIHEFYNFMRSPFDMIGYDRHVIYTERRPSPIRFIDEIDVSDYDSDVILVSDTNNNQRGQGADPVIIDLVETDSDEPIIVSEERNETRCAEEEQTRKPILPLKLRIKNRHKSKEKRRGKRRHRTTSSSSSSSTTEESSSESDEYKRYQQKRYLKKFRKEKKKKRENSYYIEKAESSDEGDVPLASLASRKKRSKHSKHKSHTITSDKKEKKHSHRHQDRVNEPCDIPPENSSQHDQESLGSVNDDKSNKTDNEMNSDDSFYSGHKPNVKSKIKDARSEDKHKAGPSSGRLKNTLKKEASTNLWYSRPLPYDPDSDMNSEANTRRIATVESCFGNSGQPLEVPGRVLVGEGVLVKMCRKKPKTRQFFLFNDILVYGNIIINKKKYNKQHIIPLEEVKLENLEDDNQFRNGWFIRTASKSFAVYAATATEKQEWMAHINKCIEDLLRKSGKKAVEEHAAVWVPDGEASVCMRCKKSQFTLINRRHHCRKCGAVVCGPCSNKRFLLPNQSSKPLRVCLHCFGELTSAARNHNTSTDGAQKDRNNADTSGEEDSDDDDETSRAQPESHDLPKFYGDSEKPEELH</sequence>
<dbReference type="GO" id="GO:0061630">
    <property type="term" value="F:ubiquitin protein ligase activity"/>
    <property type="evidence" value="ECO:0007669"/>
    <property type="project" value="UniProtKB-EC"/>
</dbReference>
<evidence type="ECO:0000313" key="27">
    <source>
        <dbReference type="Proteomes" id="UP000719412"/>
    </source>
</evidence>
<protein>
    <recommendedName>
        <fullName evidence="14">E3 ubiquitin-protein ligase Topors</fullName>
        <ecNumber evidence="3">2.3.2.27</ecNumber>
    </recommendedName>
    <alternativeName>
        <fullName evidence="15">RING-type E3 ubiquitin transferase Topors</fullName>
    </alternativeName>
    <alternativeName>
        <fullName evidence="17">SUMO1-protein E3 ligase Topors</fullName>
    </alternativeName>
    <alternativeName>
        <fullName evidence="16">Topoisomerase I-binding RING finger protein</fullName>
    </alternativeName>
    <alternativeName>
        <fullName evidence="18">Topoisomerase I-binding arginine/serine-rich protein</fullName>
    </alternativeName>
</protein>
<evidence type="ECO:0000256" key="13">
    <source>
        <dbReference type="ARBA" id="ARBA00023242"/>
    </source>
</evidence>
<feature type="compositionally biased region" description="Basic residues" evidence="20">
    <location>
        <begin position="1979"/>
        <end position="1992"/>
    </location>
</feature>
<evidence type="ECO:0000256" key="4">
    <source>
        <dbReference type="ARBA" id="ARBA00022679"/>
    </source>
</evidence>
<dbReference type="Pfam" id="PF09316">
    <property type="entry name" value="Cmyb_C"/>
    <property type="match status" value="1"/>
</dbReference>
<evidence type="ECO:0000256" key="16">
    <source>
        <dbReference type="ARBA" id="ARBA00076940"/>
    </source>
</evidence>
<dbReference type="PROSITE" id="PS51294">
    <property type="entry name" value="HTH_MYB"/>
    <property type="match status" value="3"/>
</dbReference>
<dbReference type="InterPro" id="IPR015395">
    <property type="entry name" value="C-myb_C"/>
</dbReference>
<evidence type="ECO:0000259" key="21">
    <source>
        <dbReference type="PROSITE" id="PS50003"/>
    </source>
</evidence>
<evidence type="ECO:0000256" key="11">
    <source>
        <dbReference type="ARBA" id="ARBA00023125"/>
    </source>
</evidence>
<dbReference type="SMART" id="SM00717">
    <property type="entry name" value="SANT"/>
    <property type="match status" value="3"/>
</dbReference>
<evidence type="ECO:0000256" key="18">
    <source>
        <dbReference type="ARBA" id="ARBA00079184"/>
    </source>
</evidence>
<evidence type="ECO:0000256" key="10">
    <source>
        <dbReference type="ARBA" id="ARBA00023015"/>
    </source>
</evidence>
<proteinExistence type="predicted"/>
<keyword evidence="4" id="KW-0808">Transferase</keyword>
<dbReference type="GO" id="GO:0003677">
    <property type="term" value="F:DNA binding"/>
    <property type="evidence" value="ECO:0007669"/>
    <property type="project" value="UniProtKB-KW"/>
</dbReference>
<evidence type="ECO:0000259" key="25">
    <source>
        <dbReference type="PROSITE" id="PS51294"/>
    </source>
</evidence>
<dbReference type="Gene3D" id="1.10.10.60">
    <property type="entry name" value="Homeodomain-like"/>
    <property type="match status" value="3"/>
</dbReference>
<dbReference type="InterPro" id="IPR000306">
    <property type="entry name" value="Znf_FYVE"/>
</dbReference>
<feature type="domain" description="HTH myb-type" evidence="25">
    <location>
        <begin position="926"/>
        <end position="980"/>
    </location>
</feature>
<dbReference type="PROSITE" id="PS50090">
    <property type="entry name" value="MYB_LIKE"/>
    <property type="match status" value="3"/>
</dbReference>
<gene>
    <name evidence="26" type="ORF">GEV33_012156</name>
</gene>
<reference evidence="26" key="2">
    <citation type="submission" date="2021-08" db="EMBL/GenBank/DDBJ databases">
        <authorList>
            <person name="Eriksson T."/>
        </authorList>
    </citation>
    <scope>NUCLEOTIDE SEQUENCE</scope>
    <source>
        <strain evidence="26">Stoneville</strain>
        <tissue evidence="26">Whole head</tissue>
    </source>
</reference>
<dbReference type="PANTHER" id="PTHR46280:SF3">
    <property type="entry name" value="PLECKSTRIN HOMOLOGY DOMAIN-CONTAINING FAMILY F MEMBER 1 HOMOLOG"/>
    <property type="match status" value="1"/>
</dbReference>
<dbReference type="PANTHER" id="PTHR46280">
    <property type="entry name" value="PLECKSTRIN HOMOLOGY DOMAIN-CONTAINING FAMILY F MEMBER 2-RELATED"/>
    <property type="match status" value="1"/>
</dbReference>
<dbReference type="Gene3D" id="3.30.40.10">
    <property type="entry name" value="Zinc/RING finger domain, C3HC4 (zinc finger)"/>
    <property type="match status" value="2"/>
</dbReference>
<keyword evidence="6" id="KW-0677">Repeat</keyword>
<evidence type="ECO:0000256" key="9">
    <source>
        <dbReference type="ARBA" id="ARBA00022833"/>
    </source>
</evidence>
<keyword evidence="7 19" id="KW-0863">Zinc-finger</keyword>
<feature type="compositionally biased region" description="Acidic residues" evidence="20">
    <location>
        <begin position="2336"/>
        <end position="2346"/>
    </location>
</feature>
<dbReference type="InterPro" id="IPR009057">
    <property type="entry name" value="Homeodomain-like_sf"/>
</dbReference>
<comment type="subcellular location">
    <subcellularLocation>
        <location evidence="2">Nucleus</location>
    </subcellularLocation>
</comment>
<feature type="compositionally biased region" description="Polar residues" evidence="20">
    <location>
        <begin position="1276"/>
        <end position="1300"/>
    </location>
</feature>
<dbReference type="PROSITE" id="PS50089">
    <property type="entry name" value="ZF_RING_2"/>
    <property type="match status" value="1"/>
</dbReference>
<feature type="domain" description="Myb-like" evidence="23">
    <location>
        <begin position="733"/>
        <end position="783"/>
    </location>
</feature>
<feature type="compositionally biased region" description="Basic and acidic residues" evidence="20">
    <location>
        <begin position="1872"/>
        <end position="1887"/>
    </location>
</feature>
<reference evidence="26" key="1">
    <citation type="journal article" date="2020" name="J Insects Food Feed">
        <title>The yellow mealworm (Tenebrio molitor) genome: a resource for the emerging insects as food and feed industry.</title>
        <authorList>
            <person name="Eriksson T."/>
            <person name="Andere A."/>
            <person name="Kelstrup H."/>
            <person name="Emery V."/>
            <person name="Picard C."/>
        </authorList>
    </citation>
    <scope>NUCLEOTIDE SEQUENCE</scope>
    <source>
        <strain evidence="26">Stoneville</strain>
        <tissue evidence="26">Whole head</tissue>
    </source>
</reference>
<evidence type="ECO:0000259" key="22">
    <source>
        <dbReference type="PROSITE" id="PS50089"/>
    </source>
</evidence>
<feature type="compositionally biased region" description="Basic and acidic residues" evidence="20">
    <location>
        <begin position="2062"/>
        <end position="2073"/>
    </location>
</feature>
<feature type="compositionally biased region" description="Basic and acidic residues" evidence="20">
    <location>
        <begin position="2352"/>
        <end position="2371"/>
    </location>
</feature>
<dbReference type="Gene3D" id="2.30.29.30">
    <property type="entry name" value="Pleckstrin-homology domain (PH domain)/Phosphotyrosine-binding domain (PTB)"/>
    <property type="match status" value="1"/>
</dbReference>
<feature type="compositionally biased region" description="Polar residues" evidence="20">
    <location>
        <begin position="816"/>
        <end position="826"/>
    </location>
</feature>
<keyword evidence="27" id="KW-1185">Reference proteome</keyword>
<dbReference type="InterPro" id="IPR018957">
    <property type="entry name" value="Znf_C3HC4_RING-type"/>
</dbReference>
<feature type="region of interest" description="Disordered" evidence="20">
    <location>
        <begin position="1254"/>
        <end position="1316"/>
    </location>
</feature>
<dbReference type="GO" id="GO:0008270">
    <property type="term" value="F:zinc ion binding"/>
    <property type="evidence" value="ECO:0007669"/>
    <property type="project" value="UniProtKB-KW"/>
</dbReference>
<feature type="compositionally biased region" description="Low complexity" evidence="20">
    <location>
        <begin position="1916"/>
        <end position="1927"/>
    </location>
</feature>
<evidence type="ECO:0000256" key="17">
    <source>
        <dbReference type="ARBA" id="ARBA00079040"/>
    </source>
</evidence>
<dbReference type="InterPro" id="IPR001849">
    <property type="entry name" value="PH_domain"/>
</dbReference>
<feature type="region of interest" description="Disordered" evidence="20">
    <location>
        <begin position="1868"/>
        <end position="1936"/>
    </location>
</feature>
<feature type="region of interest" description="Disordered" evidence="20">
    <location>
        <begin position="802"/>
        <end position="826"/>
    </location>
</feature>